<dbReference type="Proteomes" id="UP001501425">
    <property type="component" value="Unassembled WGS sequence"/>
</dbReference>
<evidence type="ECO:0000313" key="3">
    <source>
        <dbReference type="Proteomes" id="UP001501425"/>
    </source>
</evidence>
<protein>
    <submittedName>
        <fullName evidence="1">Uncharacterized protein</fullName>
    </submittedName>
</protein>
<proteinExistence type="predicted"/>
<dbReference type="EMBL" id="BAAADQ010000005">
    <property type="protein sequence ID" value="GAA0539739.1"/>
    <property type="molecule type" value="Genomic_DNA"/>
</dbReference>
<reference evidence="1" key="1">
    <citation type="journal article" date="2014" name="Int. J. Syst. Evol. Microbiol.">
        <title>Complete genome sequence of Corynebacterium casei LMG S-19264T (=DSM 44701T), isolated from a smear-ripened cheese.</title>
        <authorList>
            <consortium name="US DOE Joint Genome Institute (JGI-PGF)"/>
            <person name="Walter F."/>
            <person name="Albersmeier A."/>
            <person name="Kalinowski J."/>
            <person name="Ruckert C."/>
        </authorList>
    </citation>
    <scope>NUCLEOTIDE SEQUENCE</scope>
    <source>
        <strain evidence="1">JCM 14265</strain>
    </source>
</reference>
<evidence type="ECO:0000313" key="1">
    <source>
        <dbReference type="EMBL" id="GAA0539739.1"/>
    </source>
</evidence>
<reference evidence="1" key="2">
    <citation type="submission" date="2023-12" db="EMBL/GenBank/DDBJ databases">
        <authorList>
            <person name="Sun Q."/>
            <person name="Inoue M."/>
        </authorList>
    </citation>
    <scope>NUCLEOTIDE SEQUENCE</scope>
    <source>
        <strain evidence="1">JCM 14265</strain>
    </source>
</reference>
<evidence type="ECO:0000313" key="4">
    <source>
        <dbReference type="Proteomes" id="UP001567571"/>
    </source>
</evidence>
<dbReference type="EMBL" id="JBEDNW010000010">
    <property type="protein sequence ID" value="MEZ3168751.1"/>
    <property type="molecule type" value="Genomic_DNA"/>
</dbReference>
<keyword evidence="4" id="KW-1185">Reference proteome</keyword>
<sequence>MKFRKAIIVFEDDDWDEGPNKHPHSEVEIHENGWVSAEVIEEDTDSKTTAYYSPDKVHAVYPE</sequence>
<accession>A0AAV3SQ46</accession>
<name>A0AAV3SQ46_9EURY</name>
<dbReference type="AlphaFoldDB" id="A0AAV3SQ46"/>
<gene>
    <name evidence="2" type="ORF">ABNG02_15665</name>
    <name evidence="1" type="ORF">GCM10008994_13570</name>
</gene>
<reference evidence="2 4" key="3">
    <citation type="submission" date="2024-06" db="EMBL/GenBank/DDBJ databases">
        <title>Halorubrum miltondacostae sp. nov., a potential PHA producer isolated from an inland solar saltern in Rio Maior, Portugal.</title>
        <authorList>
            <person name="Albuquerque L."/>
            <person name="Viver T."/>
            <person name="Barroso C."/>
            <person name="Claudino R."/>
            <person name="Galvan M."/>
            <person name="Simoes G."/>
            <person name="Lobo Da Cunha A."/>
            <person name="Egas C."/>
        </authorList>
    </citation>
    <scope>NUCLEOTIDE SEQUENCE [LARGE SCALE GENOMIC DNA]</scope>
    <source>
        <strain evidence="2 4">DSM 18646</strain>
    </source>
</reference>
<evidence type="ECO:0000313" key="2">
    <source>
        <dbReference type="EMBL" id="MEZ3168751.1"/>
    </source>
</evidence>
<dbReference type="RefSeq" id="WP_343777734.1">
    <property type="nucleotide sequence ID" value="NZ_BAAADQ010000005.1"/>
</dbReference>
<dbReference type="Proteomes" id="UP001567571">
    <property type="component" value="Unassembled WGS sequence"/>
</dbReference>
<comment type="caution">
    <text evidence="1">The sequence shown here is derived from an EMBL/GenBank/DDBJ whole genome shotgun (WGS) entry which is preliminary data.</text>
</comment>
<organism evidence="1 3">
    <name type="scientific">Halorubrum ejinorense</name>
    <dbReference type="NCBI Taxonomy" id="425309"/>
    <lineage>
        <taxon>Archaea</taxon>
        <taxon>Methanobacteriati</taxon>
        <taxon>Methanobacteriota</taxon>
        <taxon>Stenosarchaea group</taxon>
        <taxon>Halobacteria</taxon>
        <taxon>Halobacteriales</taxon>
        <taxon>Haloferacaceae</taxon>
        <taxon>Halorubrum</taxon>
    </lineage>
</organism>